<keyword evidence="2" id="KW-1133">Transmembrane helix</keyword>
<name>A0A917T3X8_9ACTN</name>
<protein>
    <submittedName>
        <fullName evidence="3">Uncharacterized protein</fullName>
    </submittedName>
</protein>
<dbReference type="AlphaFoldDB" id="A0A917T3X8"/>
<feature type="transmembrane region" description="Helical" evidence="2">
    <location>
        <begin position="69"/>
        <end position="86"/>
    </location>
</feature>
<evidence type="ECO:0000256" key="1">
    <source>
        <dbReference type="SAM" id="MobiDB-lite"/>
    </source>
</evidence>
<dbReference type="EMBL" id="BMNA01000007">
    <property type="protein sequence ID" value="GGM09385.1"/>
    <property type="molecule type" value="Genomic_DNA"/>
</dbReference>
<organism evidence="3 4">
    <name type="scientific">Nakamurella endophytica</name>
    <dbReference type="NCBI Taxonomy" id="1748367"/>
    <lineage>
        <taxon>Bacteria</taxon>
        <taxon>Bacillati</taxon>
        <taxon>Actinomycetota</taxon>
        <taxon>Actinomycetes</taxon>
        <taxon>Nakamurellales</taxon>
        <taxon>Nakamurellaceae</taxon>
        <taxon>Nakamurella</taxon>
    </lineage>
</organism>
<feature type="region of interest" description="Disordered" evidence="1">
    <location>
        <begin position="127"/>
        <end position="161"/>
    </location>
</feature>
<keyword evidence="4" id="KW-1185">Reference proteome</keyword>
<evidence type="ECO:0000313" key="3">
    <source>
        <dbReference type="EMBL" id="GGM09385.1"/>
    </source>
</evidence>
<reference evidence="3" key="1">
    <citation type="journal article" date="2014" name="Int. J. Syst. Evol. Microbiol.">
        <title>Complete genome sequence of Corynebacterium casei LMG S-19264T (=DSM 44701T), isolated from a smear-ripened cheese.</title>
        <authorList>
            <consortium name="US DOE Joint Genome Institute (JGI-PGF)"/>
            <person name="Walter F."/>
            <person name="Albersmeier A."/>
            <person name="Kalinowski J."/>
            <person name="Ruckert C."/>
        </authorList>
    </citation>
    <scope>NUCLEOTIDE SEQUENCE</scope>
    <source>
        <strain evidence="3">CGMCC 4.7308</strain>
    </source>
</reference>
<proteinExistence type="predicted"/>
<keyword evidence="2" id="KW-0472">Membrane</keyword>
<reference evidence="3" key="2">
    <citation type="submission" date="2020-09" db="EMBL/GenBank/DDBJ databases">
        <authorList>
            <person name="Sun Q."/>
            <person name="Zhou Y."/>
        </authorList>
    </citation>
    <scope>NUCLEOTIDE SEQUENCE</scope>
    <source>
        <strain evidence="3">CGMCC 4.7308</strain>
    </source>
</reference>
<keyword evidence="2" id="KW-0812">Transmembrane</keyword>
<evidence type="ECO:0000313" key="4">
    <source>
        <dbReference type="Proteomes" id="UP000655208"/>
    </source>
</evidence>
<evidence type="ECO:0000256" key="2">
    <source>
        <dbReference type="SAM" id="Phobius"/>
    </source>
</evidence>
<feature type="region of interest" description="Disordered" evidence="1">
    <location>
        <begin position="95"/>
        <end position="114"/>
    </location>
</feature>
<sequence>MRWGWWLLVAAWVTVSVYAAVAAVEPVIIELDDLGADPVDCGSALFAAAHRPPACTPAAIASQLNETRTLLVLSAVLLAGVVAVLLRRRRSRLTPTACSQPPTPETARGRQRPSCPAATIIDLQRLQRLSASNTPPPSANREDPVTTAHRRGPVPYAGLST</sequence>
<accession>A0A917T3X8</accession>
<gene>
    <name evidence="3" type="ORF">GCM10011594_31580</name>
</gene>
<comment type="caution">
    <text evidence="3">The sequence shown here is derived from an EMBL/GenBank/DDBJ whole genome shotgun (WGS) entry which is preliminary data.</text>
</comment>
<dbReference type="Proteomes" id="UP000655208">
    <property type="component" value="Unassembled WGS sequence"/>
</dbReference>